<dbReference type="PANTHER" id="PTHR22770">
    <property type="entry name" value="UBIQUITIN CONJUGATING ENZYME 7 INTERACTING PROTEIN-RELATED"/>
    <property type="match status" value="1"/>
</dbReference>
<dbReference type="PROSITE" id="PS51873">
    <property type="entry name" value="TRIAD"/>
    <property type="match status" value="1"/>
</dbReference>
<feature type="compositionally biased region" description="Polar residues" evidence="9">
    <location>
        <begin position="718"/>
        <end position="735"/>
    </location>
</feature>
<evidence type="ECO:0000256" key="9">
    <source>
        <dbReference type="SAM" id="MobiDB-lite"/>
    </source>
</evidence>
<keyword evidence="6" id="KW-0833">Ubl conjugation pathway</keyword>
<dbReference type="EMBL" id="JBFXLQ010000062">
    <property type="protein sequence ID" value="KAL2862776.1"/>
    <property type="molecule type" value="Genomic_DNA"/>
</dbReference>
<evidence type="ECO:0000313" key="11">
    <source>
        <dbReference type="EMBL" id="KAL2862776.1"/>
    </source>
</evidence>
<dbReference type="InterPro" id="IPR047545">
    <property type="entry name" value="BRcat_RBR_RNF216"/>
</dbReference>
<dbReference type="CDD" id="cd20339">
    <property type="entry name" value="BRcat_RBR_RNF216"/>
    <property type="match status" value="1"/>
</dbReference>
<dbReference type="Pfam" id="PF26200">
    <property type="entry name" value="Rcat_RNF216"/>
    <property type="match status" value="1"/>
</dbReference>
<dbReference type="Proteomes" id="UP001610432">
    <property type="component" value="Unassembled WGS sequence"/>
</dbReference>
<keyword evidence="2" id="KW-0808">Transferase</keyword>
<dbReference type="InterPro" id="IPR002867">
    <property type="entry name" value="IBR_dom"/>
</dbReference>
<keyword evidence="7" id="KW-0862">Zinc</keyword>
<keyword evidence="12" id="KW-1185">Reference proteome</keyword>
<feature type="region of interest" description="Disordered" evidence="9">
    <location>
        <begin position="150"/>
        <end position="174"/>
    </location>
</feature>
<evidence type="ECO:0000256" key="2">
    <source>
        <dbReference type="ARBA" id="ARBA00022679"/>
    </source>
</evidence>
<organism evidence="11 12">
    <name type="scientific">Aspergillus lucknowensis</name>
    <dbReference type="NCBI Taxonomy" id="176173"/>
    <lineage>
        <taxon>Eukaryota</taxon>
        <taxon>Fungi</taxon>
        <taxon>Dikarya</taxon>
        <taxon>Ascomycota</taxon>
        <taxon>Pezizomycotina</taxon>
        <taxon>Eurotiomycetes</taxon>
        <taxon>Eurotiomycetidae</taxon>
        <taxon>Eurotiales</taxon>
        <taxon>Aspergillaceae</taxon>
        <taxon>Aspergillus</taxon>
        <taxon>Aspergillus subgen. Nidulantes</taxon>
    </lineage>
</organism>
<dbReference type="CDD" id="cd20353">
    <property type="entry name" value="Rcat_RBR_RNF216"/>
    <property type="match status" value="1"/>
</dbReference>
<dbReference type="GeneID" id="98141897"/>
<comment type="pathway">
    <text evidence="1">Protein modification; protein ubiquitination.</text>
</comment>
<dbReference type="Pfam" id="PF26191">
    <property type="entry name" value="RING-HC_RBR_RNF216"/>
    <property type="match status" value="1"/>
</dbReference>
<feature type="domain" description="RING-type" evidence="10">
    <location>
        <begin position="301"/>
        <end position="516"/>
    </location>
</feature>
<keyword evidence="5" id="KW-0863">Zinc-finger</keyword>
<dbReference type="SUPFAM" id="SSF57850">
    <property type="entry name" value="RING/U-box"/>
    <property type="match status" value="1"/>
</dbReference>
<keyword evidence="4" id="KW-0677">Repeat</keyword>
<dbReference type="InterPro" id="IPR047544">
    <property type="entry name" value="RING-HC_RBR_RNF216"/>
</dbReference>
<evidence type="ECO:0000259" key="10">
    <source>
        <dbReference type="PROSITE" id="PS51873"/>
    </source>
</evidence>
<evidence type="ECO:0000313" key="12">
    <source>
        <dbReference type="Proteomes" id="UP001610432"/>
    </source>
</evidence>
<evidence type="ECO:0000256" key="5">
    <source>
        <dbReference type="ARBA" id="ARBA00022771"/>
    </source>
</evidence>
<dbReference type="Gene3D" id="1.20.120.1750">
    <property type="match status" value="1"/>
</dbReference>
<dbReference type="InterPro" id="IPR044066">
    <property type="entry name" value="TRIAD_supradom"/>
</dbReference>
<dbReference type="PANTHER" id="PTHR22770:SF47">
    <property type="entry name" value="E3 UBIQUITIN-PROTEIN LIGASE RNF216"/>
    <property type="match status" value="1"/>
</dbReference>
<dbReference type="InterPro" id="IPR047546">
    <property type="entry name" value="Rcat_RBR_RNF216"/>
</dbReference>
<feature type="coiled-coil region" evidence="8">
    <location>
        <begin position="258"/>
        <end position="294"/>
    </location>
</feature>
<protein>
    <recommendedName>
        <fullName evidence="10">RING-type domain-containing protein</fullName>
    </recommendedName>
</protein>
<evidence type="ECO:0000256" key="7">
    <source>
        <dbReference type="ARBA" id="ARBA00022833"/>
    </source>
</evidence>
<dbReference type="InterPro" id="IPR051628">
    <property type="entry name" value="LUBAC_E3_Ligases"/>
</dbReference>
<comment type="caution">
    <text evidence="11">The sequence shown here is derived from an EMBL/GenBank/DDBJ whole genome shotgun (WGS) entry which is preliminary data.</text>
</comment>
<proteinExistence type="predicted"/>
<evidence type="ECO:0000256" key="8">
    <source>
        <dbReference type="SAM" id="Coils"/>
    </source>
</evidence>
<accession>A0ABR4LE12</accession>
<dbReference type="CDD" id="cd16630">
    <property type="entry name" value="RING-HC_RBR_RNF216"/>
    <property type="match status" value="1"/>
</dbReference>
<evidence type="ECO:0000256" key="3">
    <source>
        <dbReference type="ARBA" id="ARBA00022723"/>
    </source>
</evidence>
<keyword evidence="8" id="KW-0175">Coiled coil</keyword>
<evidence type="ECO:0000256" key="6">
    <source>
        <dbReference type="ARBA" id="ARBA00022786"/>
    </source>
</evidence>
<feature type="compositionally biased region" description="Basic and acidic residues" evidence="9">
    <location>
        <begin position="154"/>
        <end position="174"/>
    </location>
</feature>
<dbReference type="SMART" id="SM00647">
    <property type="entry name" value="IBR"/>
    <property type="match status" value="2"/>
</dbReference>
<sequence length="735" mass="83056">MDSAIYISSSSDDSDGKQFTEADEFFDQEDHWPRQIPNEASWTELTDRLAKKQRVRGPDVTGFDEASVVPLASLDPNSSHYLQDAPHQVAQLADATDSLLAEILEIFPDISHAYAVKLIDRHRPATKDPQPKAVQFALSKDAIYEEILGQKSYPKQEAENPKRKREDRGERDSNWENNTLYQSQANAYSRAGIEILGKEFPLIPMVYVRKVLSEKKRVYHAFLALHSDDNLLGQNERPFARLKKSRVSAAHHVSPPLCDILTSELSAAKRQAEKLECSLRKEKEEQEAEKANEEEHARTGNLIECQCCYSDVPTNRSVPCEGADLHFFCFTCIRKSAETQIGLMKYKLQCFAVSGCQAPFARSQLTNALGSSIMAKLDSLQQQDEVRMAGLEGLEDCPFCSFKAVLAPVEEDREFRCVNPSCKVVSCRLCKEESHIPKTCEEARKDKGISERHEVEEAMSKALIRNCPKCQVKIVKEDGCNKMSCPQCHTRMCYICQKDITKEGYNHFGRGCPQADADARARERREVKQAEKTAIEKILAENPDITEEQLRVVHTEPENTRSRHAPYEARRHMARAPPFYTERQPGMGLGRVPPLGPQNFQPAAVEPLGQPPQYLGANGPGGQLYEYAGMLDRLHHVRVSQQRRVTPQAAEYPVPGFPPAREVNPFELPQAPLREPAAQIYAQWDHQHLPAPAFDYNIRYQDPMRPFPARVPGIARENQISNPNDFHGTQNDKIL</sequence>
<evidence type="ECO:0000256" key="4">
    <source>
        <dbReference type="ARBA" id="ARBA00022737"/>
    </source>
</evidence>
<feature type="region of interest" description="Disordered" evidence="9">
    <location>
        <begin position="716"/>
        <end position="735"/>
    </location>
</feature>
<keyword evidence="3" id="KW-0479">Metal-binding</keyword>
<gene>
    <name evidence="11" type="ORF">BJX67DRAFT_291919</name>
</gene>
<dbReference type="RefSeq" id="XP_070881755.1">
    <property type="nucleotide sequence ID" value="XM_071026825.1"/>
</dbReference>
<name>A0ABR4LE12_9EURO</name>
<reference evidence="11 12" key="1">
    <citation type="submission" date="2024-07" db="EMBL/GenBank/DDBJ databases">
        <title>Section-level genome sequencing and comparative genomics of Aspergillus sections Usti and Cavernicolus.</title>
        <authorList>
            <consortium name="Lawrence Berkeley National Laboratory"/>
            <person name="Nybo J.L."/>
            <person name="Vesth T.C."/>
            <person name="Theobald S."/>
            <person name="Frisvad J.C."/>
            <person name="Larsen T.O."/>
            <person name="Kjaerboelling I."/>
            <person name="Rothschild-Mancinelli K."/>
            <person name="Lyhne E.K."/>
            <person name="Kogle M.E."/>
            <person name="Barry K."/>
            <person name="Clum A."/>
            <person name="Na H."/>
            <person name="Ledsgaard L."/>
            <person name="Lin J."/>
            <person name="Lipzen A."/>
            <person name="Kuo A."/>
            <person name="Riley R."/>
            <person name="Mondo S."/>
            <person name="Labutti K."/>
            <person name="Haridas S."/>
            <person name="Pangalinan J."/>
            <person name="Salamov A.A."/>
            <person name="Simmons B.A."/>
            <person name="Magnuson J.K."/>
            <person name="Chen J."/>
            <person name="Drula E."/>
            <person name="Henrissat B."/>
            <person name="Wiebenga A."/>
            <person name="Lubbers R.J."/>
            <person name="Gomes A.C."/>
            <person name="Macurrencykelacurrency M.R."/>
            <person name="Stajich J."/>
            <person name="Grigoriev I.V."/>
            <person name="Mortensen U.H."/>
            <person name="De Vries R.P."/>
            <person name="Baker S.E."/>
            <person name="Andersen M.R."/>
        </authorList>
    </citation>
    <scope>NUCLEOTIDE SEQUENCE [LARGE SCALE GENOMIC DNA]</scope>
    <source>
        <strain evidence="11 12">CBS 449.75</strain>
    </source>
</reference>
<evidence type="ECO:0000256" key="1">
    <source>
        <dbReference type="ARBA" id="ARBA00004906"/>
    </source>
</evidence>